<feature type="transmembrane region" description="Helical" evidence="14">
    <location>
        <begin position="255"/>
        <end position="284"/>
    </location>
</feature>
<dbReference type="Gene3D" id="3.40.50.80">
    <property type="entry name" value="Nucleotide-binding domain of ferredoxin-NADP reductase (FNR) module"/>
    <property type="match status" value="1"/>
</dbReference>
<dbReference type="InterPro" id="IPR029039">
    <property type="entry name" value="Flavoprotein-like_sf"/>
</dbReference>
<dbReference type="GO" id="GO:0050660">
    <property type="term" value="F:flavin adenine dinucleotide binding"/>
    <property type="evidence" value="ECO:0007669"/>
    <property type="project" value="InterPro"/>
</dbReference>
<organism evidence="17 18">
    <name type="scientific">Shewanella atlantica</name>
    <dbReference type="NCBI Taxonomy" id="271099"/>
    <lineage>
        <taxon>Bacteria</taxon>
        <taxon>Pseudomonadati</taxon>
        <taxon>Pseudomonadota</taxon>
        <taxon>Gammaproteobacteria</taxon>
        <taxon>Alteromonadales</taxon>
        <taxon>Shewanellaceae</taxon>
        <taxon>Shewanella</taxon>
    </lineage>
</organism>
<dbReference type="InterPro" id="IPR003097">
    <property type="entry name" value="CysJ-like_FAD-binding"/>
</dbReference>
<feature type="domain" description="FAD-binding FR-type" evidence="16">
    <location>
        <begin position="623"/>
        <end position="841"/>
    </location>
</feature>
<evidence type="ECO:0000259" key="15">
    <source>
        <dbReference type="PROSITE" id="PS50902"/>
    </source>
</evidence>
<keyword evidence="4" id="KW-0813">Transport</keyword>
<dbReference type="InterPro" id="IPR001709">
    <property type="entry name" value="Flavoprot_Pyr_Nucl_cyt_Rdtase"/>
</dbReference>
<evidence type="ECO:0000256" key="5">
    <source>
        <dbReference type="ARBA" id="ARBA00022605"/>
    </source>
</evidence>
<keyword evidence="18" id="KW-1185">Reference proteome</keyword>
<evidence type="ECO:0000256" key="3">
    <source>
        <dbReference type="ARBA" id="ARBA00012604"/>
    </source>
</evidence>
<sequence length="992" mass="110905">MNWLTDDSYYLNYPSLMNKQTTYFMKKNLGLHLEKLWLLFAWSTLILAFIIGHIAAKPDYLTMAKTHFANFNLVPSKDYTSLPVVFVPGEGSKNSQSNTSAAHARGNAGEAVVIAAGTGYGGPFVLGVRAQKGENSARIKEVVVLSHKETPAYLQKLINNNFFRQFINKSVTDDFLLEEDVDGISGATVSSKGFTKAIAEALHKGAQSHLGYEKTWKEVEWSPGLNEALMVALFLMVLVVVYAPRNIAKPFKIILPFASLAFVGFYVNASISLGTLAGIVMGYVPEFRQYPIWWIIVGGVLGGIILLGRNLYCGYLCPFSVIQDLLQKVSGIKLALRPGMARNARRVIYGLSWFALILIFLSRHPALGSYEPFGMMFSLQGMGIQWYILPFSLLGSFFVPQFWCRLFCPVGLYLSEAVRLQHATVSTVGNILVKNVTNDSSNQAEAYSKATDTLTVLFASQTGNSKHLAYQLKASCDANGLPVRIQSMADYNTDNLQRESHLIIVTSTYGEGEPPESAEGFYHTLFADDAPQLPDLSYSVLALGDTGYRFFCKTGIDFDQRLTELGAQRLHERAECDVDYDAVADAWITSVIKVLQHRLEASCANAVMPTESTGAEQAYYNKARPFPARLLANDALASDTCGKDFRHIVLSLEGSEIQYQPGDLLSVWFKNDETEVASLLASLSIPADTEVEVDGSIKTIERALIENYELTQCHPGFIEKYAALSQQAELLDLVVDSDGMRDYARRHQIFELVRQYPTWLTAEQLLPVLRRLTPRKYSISSSQSEVGEEVHLTIAVVEYESIHGGEGHRYVGGASGYLCQRLALDAEVKVFVEENEHFRLPENSDASVIMVGPGTGVAPFRAFIQQRSAQNHAGKSWLFFGNRNEGLDYLYRDEWKQHLQSGALTRMDLAFSRDQQQKIYVQHRIEQQGAEFYAWLEQGAFIYICGDVTHMAVDVERAIVQVIELHGEFSLDEAQQYFERLKHEKRLLKDVY</sequence>
<dbReference type="PANTHER" id="PTHR19384">
    <property type="entry name" value="NITRIC OXIDE SYNTHASE-RELATED"/>
    <property type="match status" value="1"/>
</dbReference>
<evidence type="ECO:0000256" key="2">
    <source>
        <dbReference type="ARBA" id="ARBA00001974"/>
    </source>
</evidence>
<dbReference type="PROSITE" id="PS50902">
    <property type="entry name" value="FLAVODOXIN_LIKE"/>
    <property type="match status" value="1"/>
</dbReference>
<feature type="transmembrane region" description="Helical" evidence="14">
    <location>
        <begin position="347"/>
        <end position="364"/>
    </location>
</feature>
<dbReference type="InterPro" id="IPR001094">
    <property type="entry name" value="Flavdoxin-like"/>
</dbReference>
<dbReference type="PANTHER" id="PTHR19384:SF128">
    <property type="entry name" value="NADPH OXIDOREDUCTASE A"/>
    <property type="match status" value="1"/>
</dbReference>
<keyword evidence="14" id="KW-0812">Transmembrane</keyword>
<keyword evidence="14" id="KW-1133">Transmembrane helix</keyword>
<dbReference type="GO" id="GO:0005829">
    <property type="term" value="C:cytosol"/>
    <property type="evidence" value="ECO:0007669"/>
    <property type="project" value="TreeGrafter"/>
</dbReference>
<dbReference type="InterPro" id="IPR039261">
    <property type="entry name" value="FNR_nucleotide-bd"/>
</dbReference>
<feature type="transmembrane region" description="Helical" evidence="14">
    <location>
        <begin position="224"/>
        <end position="243"/>
    </location>
</feature>
<dbReference type="InterPro" id="IPR010199">
    <property type="entry name" value="CysJ"/>
</dbReference>
<keyword evidence="6" id="KW-0285">Flavoprotein</keyword>
<evidence type="ECO:0000256" key="7">
    <source>
        <dbReference type="ARBA" id="ARBA00022643"/>
    </source>
</evidence>
<feature type="domain" description="Flavodoxin-like" evidence="15">
    <location>
        <begin position="454"/>
        <end position="592"/>
    </location>
</feature>
<accession>A0A3S0LA77</accession>
<keyword evidence="9" id="KW-0521">NADP</keyword>
<dbReference type="PRINTS" id="PR00369">
    <property type="entry name" value="FLAVODOXIN"/>
</dbReference>
<evidence type="ECO:0000256" key="4">
    <source>
        <dbReference type="ARBA" id="ARBA00022448"/>
    </source>
</evidence>
<dbReference type="EMBL" id="RXNV01000007">
    <property type="protein sequence ID" value="RTR30649.1"/>
    <property type="molecule type" value="Genomic_DNA"/>
</dbReference>
<dbReference type="Pfam" id="PF00175">
    <property type="entry name" value="NAD_binding_1"/>
    <property type="match status" value="1"/>
</dbReference>
<dbReference type="PROSITE" id="PS51384">
    <property type="entry name" value="FAD_FR"/>
    <property type="match status" value="1"/>
</dbReference>
<evidence type="ECO:0000256" key="10">
    <source>
        <dbReference type="ARBA" id="ARBA00022982"/>
    </source>
</evidence>
<comment type="catalytic activity">
    <reaction evidence="13">
        <text>hydrogen sulfide + 3 NADP(+) + 3 H2O = sulfite + 3 NADPH + 4 H(+)</text>
        <dbReference type="Rhea" id="RHEA:13801"/>
        <dbReference type="ChEBI" id="CHEBI:15377"/>
        <dbReference type="ChEBI" id="CHEBI:15378"/>
        <dbReference type="ChEBI" id="CHEBI:17359"/>
        <dbReference type="ChEBI" id="CHEBI:29919"/>
        <dbReference type="ChEBI" id="CHEBI:57783"/>
        <dbReference type="ChEBI" id="CHEBI:58349"/>
        <dbReference type="EC" id="1.8.1.2"/>
    </reaction>
</comment>
<evidence type="ECO:0000313" key="17">
    <source>
        <dbReference type="EMBL" id="RTR30649.1"/>
    </source>
</evidence>
<dbReference type="EC" id="1.8.1.2" evidence="3"/>
<evidence type="ECO:0000256" key="6">
    <source>
        <dbReference type="ARBA" id="ARBA00022630"/>
    </source>
</evidence>
<evidence type="ECO:0000256" key="12">
    <source>
        <dbReference type="ARBA" id="ARBA00023192"/>
    </source>
</evidence>
<keyword evidence="10" id="KW-0249">Electron transport</keyword>
<reference evidence="17 18" key="1">
    <citation type="submission" date="2018-12" db="EMBL/GenBank/DDBJ databases">
        <authorList>
            <person name="Yu L."/>
        </authorList>
    </citation>
    <scope>NUCLEOTIDE SEQUENCE [LARGE SCALE GENOMIC DNA]</scope>
    <source>
        <strain evidence="17 18">HAW-EB5</strain>
    </source>
</reference>
<dbReference type="NCBIfam" id="TIGR01931">
    <property type="entry name" value="cysJ"/>
    <property type="match status" value="1"/>
</dbReference>
<dbReference type="GO" id="GO:0004783">
    <property type="term" value="F:sulfite reductase (NADPH) activity"/>
    <property type="evidence" value="ECO:0007669"/>
    <property type="project" value="UniProtKB-EC"/>
</dbReference>
<feature type="transmembrane region" description="Helical" evidence="14">
    <location>
        <begin position="36"/>
        <end position="56"/>
    </location>
</feature>
<evidence type="ECO:0000256" key="11">
    <source>
        <dbReference type="ARBA" id="ARBA00023002"/>
    </source>
</evidence>
<dbReference type="GO" id="GO:0016020">
    <property type="term" value="C:membrane"/>
    <property type="evidence" value="ECO:0007669"/>
    <property type="project" value="InterPro"/>
</dbReference>
<evidence type="ECO:0000259" key="16">
    <source>
        <dbReference type="PROSITE" id="PS51384"/>
    </source>
</evidence>
<dbReference type="AlphaFoldDB" id="A0A3S0LA77"/>
<dbReference type="Gene3D" id="3.90.1010.20">
    <property type="match status" value="1"/>
</dbReference>
<dbReference type="InterPro" id="IPR008254">
    <property type="entry name" value="Flavodoxin/NO_synth"/>
</dbReference>
<keyword evidence="12" id="KW-0198">Cysteine biosynthesis</keyword>
<dbReference type="InterPro" id="IPR007329">
    <property type="entry name" value="FMN-bd"/>
</dbReference>
<evidence type="ECO:0000256" key="9">
    <source>
        <dbReference type="ARBA" id="ARBA00022857"/>
    </source>
</evidence>
<comment type="cofactor">
    <cofactor evidence="2">
        <name>FAD</name>
        <dbReference type="ChEBI" id="CHEBI:57692"/>
    </cofactor>
</comment>
<proteinExistence type="predicted"/>
<dbReference type="InterPro" id="IPR017896">
    <property type="entry name" value="4Fe4S_Fe-S-bd"/>
</dbReference>
<dbReference type="Proteomes" id="UP000282060">
    <property type="component" value="Unassembled WGS sequence"/>
</dbReference>
<keyword evidence="7" id="KW-0288">FMN</keyword>
<dbReference type="InterPro" id="IPR001433">
    <property type="entry name" value="OxRdtase_FAD/NAD-bd"/>
</dbReference>
<dbReference type="Gene3D" id="1.20.990.10">
    <property type="entry name" value="NADPH-cytochrome p450 Reductase, Chain A, domain 3"/>
    <property type="match status" value="1"/>
</dbReference>
<dbReference type="SUPFAM" id="SSF52218">
    <property type="entry name" value="Flavoproteins"/>
    <property type="match status" value="1"/>
</dbReference>
<dbReference type="Pfam" id="PF00667">
    <property type="entry name" value="FAD_binding_1"/>
    <property type="match status" value="1"/>
</dbReference>
<protein>
    <recommendedName>
        <fullName evidence="3">assimilatory sulfite reductase (NADPH)</fullName>
        <ecNumber evidence="3">1.8.1.2</ecNumber>
    </recommendedName>
</protein>
<dbReference type="InterPro" id="IPR017927">
    <property type="entry name" value="FAD-bd_FR_type"/>
</dbReference>
<keyword evidence="5" id="KW-0028">Amino-acid biosynthesis</keyword>
<evidence type="ECO:0000256" key="8">
    <source>
        <dbReference type="ARBA" id="ARBA00022827"/>
    </source>
</evidence>
<dbReference type="Gene3D" id="2.40.30.10">
    <property type="entry name" value="Translation factors"/>
    <property type="match status" value="1"/>
</dbReference>
<dbReference type="SUPFAM" id="SSF63380">
    <property type="entry name" value="Riboflavin synthase domain-like"/>
    <property type="match status" value="1"/>
</dbReference>
<dbReference type="SUPFAM" id="SSF52343">
    <property type="entry name" value="Ferredoxin reductase-like, C-terminal NADP-linked domain"/>
    <property type="match status" value="1"/>
</dbReference>
<dbReference type="SMART" id="SM00900">
    <property type="entry name" value="FMN_bind"/>
    <property type="match status" value="1"/>
</dbReference>
<name>A0A3S0LA77_9GAMM</name>
<keyword evidence="11 17" id="KW-0560">Oxidoreductase</keyword>
<dbReference type="Gene3D" id="3.40.50.360">
    <property type="match status" value="1"/>
</dbReference>
<gene>
    <name evidence="17" type="ORF">EKG39_15640</name>
</gene>
<dbReference type="CDD" id="cd06199">
    <property type="entry name" value="SiR"/>
    <property type="match status" value="1"/>
</dbReference>
<evidence type="ECO:0000313" key="18">
    <source>
        <dbReference type="Proteomes" id="UP000282060"/>
    </source>
</evidence>
<dbReference type="Pfam" id="PF12801">
    <property type="entry name" value="Fer4_5"/>
    <property type="match status" value="2"/>
</dbReference>
<dbReference type="GO" id="GO:0010181">
    <property type="term" value="F:FMN binding"/>
    <property type="evidence" value="ECO:0007669"/>
    <property type="project" value="InterPro"/>
</dbReference>
<dbReference type="FunFam" id="3.40.50.80:FF:000001">
    <property type="entry name" value="NADPH--cytochrome P450 reductase 1"/>
    <property type="match status" value="1"/>
</dbReference>
<evidence type="ECO:0000256" key="1">
    <source>
        <dbReference type="ARBA" id="ARBA00001917"/>
    </source>
</evidence>
<dbReference type="Pfam" id="PF00258">
    <property type="entry name" value="Flavodoxin_1"/>
    <property type="match status" value="1"/>
</dbReference>
<dbReference type="PRINTS" id="PR00371">
    <property type="entry name" value="FPNCR"/>
</dbReference>
<dbReference type="Pfam" id="PF04205">
    <property type="entry name" value="FMN_bind"/>
    <property type="match status" value="1"/>
</dbReference>
<dbReference type="InterPro" id="IPR023173">
    <property type="entry name" value="NADPH_Cyt_P450_Rdtase_alpha"/>
</dbReference>
<evidence type="ECO:0000256" key="14">
    <source>
        <dbReference type="SAM" id="Phobius"/>
    </source>
</evidence>
<comment type="cofactor">
    <cofactor evidence="1">
        <name>FMN</name>
        <dbReference type="ChEBI" id="CHEBI:58210"/>
    </cofactor>
</comment>
<comment type="caution">
    <text evidence="17">The sequence shown here is derived from an EMBL/GenBank/DDBJ whole genome shotgun (WGS) entry which is preliminary data.</text>
</comment>
<keyword evidence="8" id="KW-0274">FAD</keyword>
<dbReference type="GO" id="GO:0019344">
    <property type="term" value="P:cysteine biosynthetic process"/>
    <property type="evidence" value="ECO:0007669"/>
    <property type="project" value="UniProtKB-KW"/>
</dbReference>
<dbReference type="InterPro" id="IPR017938">
    <property type="entry name" value="Riboflavin_synthase-like_b-brl"/>
</dbReference>
<feature type="transmembrane region" description="Helical" evidence="14">
    <location>
        <begin position="290"/>
        <end position="308"/>
    </location>
</feature>
<evidence type="ECO:0000256" key="13">
    <source>
        <dbReference type="ARBA" id="ARBA00052219"/>
    </source>
</evidence>
<keyword evidence="14" id="KW-0472">Membrane</keyword>